<evidence type="ECO:0000256" key="2">
    <source>
        <dbReference type="ARBA" id="ARBA00022617"/>
    </source>
</evidence>
<dbReference type="SUPFAM" id="SSF46458">
    <property type="entry name" value="Globin-like"/>
    <property type="match status" value="1"/>
</dbReference>
<evidence type="ECO:0000256" key="3">
    <source>
        <dbReference type="ARBA" id="ARBA00022723"/>
    </source>
</evidence>
<dbReference type="Pfam" id="PF01152">
    <property type="entry name" value="Bac_globin"/>
    <property type="match status" value="1"/>
</dbReference>
<dbReference type="InterPro" id="IPR012292">
    <property type="entry name" value="Globin/Proto"/>
</dbReference>
<evidence type="ECO:0000313" key="6">
    <source>
        <dbReference type="EMBL" id="SUY29441.1"/>
    </source>
</evidence>
<gene>
    <name evidence="6" type="primary">yjbI_2</name>
    <name evidence="6" type="ORF">NCTC10684_05674</name>
</gene>
<keyword evidence="1" id="KW-0813">Transport</keyword>
<protein>
    <submittedName>
        <fullName evidence="6">Truncated BHb</fullName>
    </submittedName>
</protein>
<dbReference type="InterPro" id="IPR001486">
    <property type="entry name" value="Hemoglobin_trunc"/>
</dbReference>
<dbReference type="EMBL" id="UFSM01000004">
    <property type="protein sequence ID" value="SUY29441.1"/>
    <property type="molecule type" value="Genomic_DNA"/>
</dbReference>
<dbReference type="InterPro" id="IPR009050">
    <property type="entry name" value="Globin-like_sf"/>
</dbReference>
<dbReference type="GO" id="GO:0020037">
    <property type="term" value="F:heme binding"/>
    <property type="evidence" value="ECO:0007669"/>
    <property type="project" value="InterPro"/>
</dbReference>
<evidence type="ECO:0000256" key="1">
    <source>
        <dbReference type="ARBA" id="ARBA00022448"/>
    </source>
</evidence>
<name>A0A381INA4_AMIAI</name>
<reference evidence="6 7" key="1">
    <citation type="submission" date="2018-06" db="EMBL/GenBank/DDBJ databases">
        <authorList>
            <consortium name="Pathogen Informatics"/>
            <person name="Doyle S."/>
        </authorList>
    </citation>
    <scope>NUCLEOTIDE SEQUENCE [LARGE SCALE GENOMIC DNA]</scope>
    <source>
        <strain evidence="6 7">NCTC10684</strain>
    </source>
</reference>
<keyword evidence="3" id="KW-0479">Metal-binding</keyword>
<evidence type="ECO:0000256" key="4">
    <source>
        <dbReference type="ARBA" id="ARBA00023004"/>
    </source>
</evidence>
<dbReference type="CDD" id="cd14773">
    <property type="entry name" value="TrHb2_PhHbO-like_O"/>
    <property type="match status" value="1"/>
</dbReference>
<organism evidence="6 7">
    <name type="scientific">Aminobacter aminovorans</name>
    <name type="common">Chelatobacter heintzii</name>
    <dbReference type="NCBI Taxonomy" id="83263"/>
    <lineage>
        <taxon>Bacteria</taxon>
        <taxon>Pseudomonadati</taxon>
        <taxon>Pseudomonadota</taxon>
        <taxon>Alphaproteobacteria</taxon>
        <taxon>Hyphomicrobiales</taxon>
        <taxon>Phyllobacteriaceae</taxon>
        <taxon>Aminobacter</taxon>
    </lineage>
</organism>
<dbReference type="GO" id="GO:0005344">
    <property type="term" value="F:oxygen carrier activity"/>
    <property type="evidence" value="ECO:0007669"/>
    <property type="project" value="InterPro"/>
</dbReference>
<evidence type="ECO:0000256" key="5">
    <source>
        <dbReference type="ARBA" id="ARBA00034496"/>
    </source>
</evidence>
<sequence>MNEAVQPKGRSLYLELGGEEAVRRLVEIFYDIVEQDEAAAELHLLHRRGHGVAHSREEQFNYLSGFFGGPSYYVQKHGHSRLKEIHAHVAIGPELRDLWLTCMRQAVEKAGLSEHLQALVMRHFTFAAEMTRNRD</sequence>
<dbReference type="AlphaFoldDB" id="A0A381INA4"/>
<keyword evidence="4" id="KW-0408">Iron</keyword>
<dbReference type="Proteomes" id="UP000254701">
    <property type="component" value="Unassembled WGS sequence"/>
</dbReference>
<dbReference type="InterPro" id="IPR044203">
    <property type="entry name" value="GlbO/GLB3-like"/>
</dbReference>
<dbReference type="GO" id="GO:0046872">
    <property type="term" value="F:metal ion binding"/>
    <property type="evidence" value="ECO:0007669"/>
    <property type="project" value="UniProtKB-KW"/>
</dbReference>
<keyword evidence="2" id="KW-0349">Heme</keyword>
<comment type="similarity">
    <text evidence="5">Belongs to the truncated hemoglobin family. Group II subfamily.</text>
</comment>
<accession>A0A381INA4</accession>
<dbReference type="PANTHER" id="PTHR47366">
    <property type="entry name" value="TWO-ON-TWO HEMOGLOBIN-3"/>
    <property type="match status" value="1"/>
</dbReference>
<dbReference type="RefSeq" id="WP_207904354.1">
    <property type="nucleotide sequence ID" value="NZ_BAAAVY010000037.1"/>
</dbReference>
<proteinExistence type="inferred from homology"/>
<dbReference type="Gene3D" id="1.10.490.10">
    <property type="entry name" value="Globins"/>
    <property type="match status" value="1"/>
</dbReference>
<evidence type="ECO:0000313" key="7">
    <source>
        <dbReference type="Proteomes" id="UP000254701"/>
    </source>
</evidence>
<dbReference type="GO" id="GO:0019825">
    <property type="term" value="F:oxygen binding"/>
    <property type="evidence" value="ECO:0007669"/>
    <property type="project" value="InterPro"/>
</dbReference>
<dbReference type="PANTHER" id="PTHR47366:SF1">
    <property type="entry name" value="TWO-ON-TWO HEMOGLOBIN-3"/>
    <property type="match status" value="1"/>
</dbReference>